<dbReference type="Proteomes" id="UP001175211">
    <property type="component" value="Unassembled WGS sequence"/>
</dbReference>
<comment type="caution">
    <text evidence="1">The sequence shown here is derived from an EMBL/GenBank/DDBJ whole genome shotgun (WGS) entry which is preliminary data.</text>
</comment>
<dbReference type="EMBL" id="JAUEPS010000019">
    <property type="protein sequence ID" value="KAK0458016.1"/>
    <property type="molecule type" value="Genomic_DNA"/>
</dbReference>
<name>A0AA39KBC6_ARMTA</name>
<organism evidence="1 2">
    <name type="scientific">Armillaria tabescens</name>
    <name type="common">Ringless honey mushroom</name>
    <name type="synonym">Agaricus tabescens</name>
    <dbReference type="NCBI Taxonomy" id="1929756"/>
    <lineage>
        <taxon>Eukaryota</taxon>
        <taxon>Fungi</taxon>
        <taxon>Dikarya</taxon>
        <taxon>Basidiomycota</taxon>
        <taxon>Agaricomycotina</taxon>
        <taxon>Agaricomycetes</taxon>
        <taxon>Agaricomycetidae</taxon>
        <taxon>Agaricales</taxon>
        <taxon>Marasmiineae</taxon>
        <taxon>Physalacriaceae</taxon>
        <taxon>Desarmillaria</taxon>
    </lineage>
</organism>
<sequence>MKGLHFDLHSQALPSLTTPAFCIALRQDKPWCSSTEVPKADDISRRLRSNGGVGRDHPSSSVTTFAALTIELAYLLSDSVEALSRRLAALTLRACPEVTIQRRVGARYYLRHLCGAYPRDGLAAMRSIQMKRCIDHWWLFDLEEAWTRLLPPLRCLSLRMALLLSDSFKASSKPLAAVTPRVRVTLSLCFTETHVPLVQRQANDALHSAENKIRAGFNSLAYALFLRGTILDWGANKLMHARYEHTGKR</sequence>
<protein>
    <submittedName>
        <fullName evidence="1">Uncharacterized protein</fullName>
    </submittedName>
</protein>
<evidence type="ECO:0000313" key="2">
    <source>
        <dbReference type="Proteomes" id="UP001175211"/>
    </source>
</evidence>
<gene>
    <name evidence="1" type="ORF">EV420DRAFT_1643363</name>
</gene>
<accession>A0AA39KBC6</accession>
<proteinExistence type="predicted"/>
<dbReference type="GeneID" id="85361044"/>
<dbReference type="RefSeq" id="XP_060330308.1">
    <property type="nucleotide sequence ID" value="XM_060477496.1"/>
</dbReference>
<dbReference type="AlphaFoldDB" id="A0AA39KBC6"/>
<keyword evidence="2" id="KW-1185">Reference proteome</keyword>
<evidence type="ECO:0000313" key="1">
    <source>
        <dbReference type="EMBL" id="KAK0458016.1"/>
    </source>
</evidence>
<reference evidence="1" key="1">
    <citation type="submission" date="2023-06" db="EMBL/GenBank/DDBJ databases">
        <authorList>
            <consortium name="Lawrence Berkeley National Laboratory"/>
            <person name="Ahrendt S."/>
            <person name="Sahu N."/>
            <person name="Indic B."/>
            <person name="Wong-Bajracharya J."/>
            <person name="Merenyi Z."/>
            <person name="Ke H.-M."/>
            <person name="Monk M."/>
            <person name="Kocsube S."/>
            <person name="Drula E."/>
            <person name="Lipzen A."/>
            <person name="Balint B."/>
            <person name="Henrissat B."/>
            <person name="Andreopoulos B."/>
            <person name="Martin F.M."/>
            <person name="Harder C.B."/>
            <person name="Rigling D."/>
            <person name="Ford K.L."/>
            <person name="Foster G.D."/>
            <person name="Pangilinan J."/>
            <person name="Papanicolaou A."/>
            <person name="Barry K."/>
            <person name="LaButti K."/>
            <person name="Viragh M."/>
            <person name="Koriabine M."/>
            <person name="Yan M."/>
            <person name="Riley R."/>
            <person name="Champramary S."/>
            <person name="Plett K.L."/>
            <person name="Tsai I.J."/>
            <person name="Slot J."/>
            <person name="Sipos G."/>
            <person name="Plett J."/>
            <person name="Nagy L.G."/>
            <person name="Grigoriev I.V."/>
        </authorList>
    </citation>
    <scope>NUCLEOTIDE SEQUENCE</scope>
    <source>
        <strain evidence="1">CCBAS 213</strain>
    </source>
</reference>